<dbReference type="GO" id="GO:0005524">
    <property type="term" value="F:ATP binding"/>
    <property type="evidence" value="ECO:0007669"/>
    <property type="project" value="UniProtKB-KW"/>
</dbReference>
<evidence type="ECO:0000313" key="17">
    <source>
        <dbReference type="Proteomes" id="UP000825729"/>
    </source>
</evidence>
<evidence type="ECO:0000256" key="2">
    <source>
        <dbReference type="ARBA" id="ARBA00004173"/>
    </source>
</evidence>
<dbReference type="InterPro" id="IPR041569">
    <property type="entry name" value="AAA_lid_3"/>
</dbReference>
<keyword evidence="8" id="KW-0378">Hydrolase</keyword>
<dbReference type="InterPro" id="IPR027417">
    <property type="entry name" value="P-loop_NTPase"/>
</dbReference>
<dbReference type="SUPFAM" id="SSF140990">
    <property type="entry name" value="FtsH protease domain-like"/>
    <property type="match status" value="1"/>
</dbReference>
<organism evidence="16 17">
    <name type="scientific">Aristolochia fimbriata</name>
    <name type="common">White veined hardy Dutchman's pipe vine</name>
    <dbReference type="NCBI Taxonomy" id="158543"/>
    <lineage>
        <taxon>Eukaryota</taxon>
        <taxon>Viridiplantae</taxon>
        <taxon>Streptophyta</taxon>
        <taxon>Embryophyta</taxon>
        <taxon>Tracheophyta</taxon>
        <taxon>Spermatophyta</taxon>
        <taxon>Magnoliopsida</taxon>
        <taxon>Magnoliidae</taxon>
        <taxon>Piperales</taxon>
        <taxon>Aristolochiaceae</taxon>
        <taxon>Aristolochia</taxon>
    </lineage>
</organism>
<evidence type="ECO:0000256" key="3">
    <source>
        <dbReference type="ARBA" id="ARBA00010044"/>
    </source>
</evidence>
<keyword evidence="7" id="KW-0547">Nucleotide-binding</keyword>
<dbReference type="FunFam" id="1.20.58.760:FF:000005">
    <property type="entry name" value="ATP-dependent zinc metalloprotease FTSH 10, mitochondrial"/>
    <property type="match status" value="1"/>
</dbReference>
<dbReference type="SMART" id="SM00382">
    <property type="entry name" value="AAA"/>
    <property type="match status" value="1"/>
</dbReference>
<dbReference type="Proteomes" id="UP000825729">
    <property type="component" value="Unassembled WGS sequence"/>
</dbReference>
<keyword evidence="6" id="KW-0479">Metal-binding</keyword>
<evidence type="ECO:0000259" key="15">
    <source>
        <dbReference type="SMART" id="SM00382"/>
    </source>
</evidence>
<dbReference type="InterPro" id="IPR037219">
    <property type="entry name" value="Peptidase_M41-like"/>
</dbReference>
<dbReference type="Pfam" id="PF00004">
    <property type="entry name" value="AAA"/>
    <property type="match status" value="1"/>
</dbReference>
<dbReference type="InterPro" id="IPR003960">
    <property type="entry name" value="ATPase_AAA_CS"/>
</dbReference>
<dbReference type="Pfam" id="PF06480">
    <property type="entry name" value="FtsH_ext"/>
    <property type="match status" value="1"/>
</dbReference>
<dbReference type="InterPro" id="IPR011546">
    <property type="entry name" value="Pept_M41_FtsH_extracell"/>
</dbReference>
<protein>
    <recommendedName>
        <fullName evidence="15">AAA+ ATPase domain-containing protein</fullName>
    </recommendedName>
</protein>
<evidence type="ECO:0000256" key="4">
    <source>
        <dbReference type="ARBA" id="ARBA00010550"/>
    </source>
</evidence>
<dbReference type="PANTHER" id="PTHR43655:SF2">
    <property type="entry name" value="AFG3 LIKE MATRIX AAA PEPTIDASE SUBUNIT 2, ISOFORM A"/>
    <property type="match status" value="1"/>
</dbReference>
<keyword evidence="11" id="KW-0809">Transit peptide</keyword>
<evidence type="ECO:0000256" key="1">
    <source>
        <dbReference type="ARBA" id="ARBA00001947"/>
    </source>
</evidence>
<evidence type="ECO:0000256" key="8">
    <source>
        <dbReference type="ARBA" id="ARBA00022801"/>
    </source>
</evidence>
<sequence>MIFSRIARSASRSARSRFEANGVLGGYGARGACLHELLVRSPPCRATSGGSDGFGLLRGYLTSIGATKGFNGRKFFSDFNWVLVNPKFHRLFSSEAPKKKNYENFYPKKKTDVPKGNDNQKSESKDDSNADDHGNFQDNFVKQLQNYLTPLLLLAFVFSSFSFGSKEQKQISFQEFKTKLLEHGLVDHIVVSNKSVAKVYVKNSPAVSSETRDDSLQTHAPAGNTSQYKYYFTIGSVESFEEKLEEAQESFGIDPHDFVPVTYVSEMVWYQELFKFAPTLLLLGSLLYMGRRMQGGFGIGGGTGRGGRGIFNIGKAHVTKMDKNSKNKVFFKDVAGCDEAKQEIMEFVHFLKNPKKYEDLGAKIPKGALLVGPPGTGKTLLAKATAGESDVPFLSISGSDFMEMFVGVGPSRVRNLFAEARQSAPSIIFIDEIDAIGRARGRGGFTGANDERESTLNQLLVEMDGFGTTAGVVVLAGTNRPDILDKALLRPGRFDRQITIDKPDIKGRDQIFQIYLKKLKLDHAPSYYSQRLAALTPGFAGADIANICNEAALIAARNEEAQVKMDNFEAAIDRVIGGLEKKNKVISKLERRTVAYHESGHAVSGWFLEHAEPLLKVTIVPRGTAALGFAQYVPNENLLMTKEQLFDMTCMTLGGRAAEQVLLGKISTGAQNDLEKVTKMTYAQVAVYGFSDKIGLLSFPQREDAFEMSKPYSSKTGAIIDNEVREWVGKAYERTMQLITEHKDQVAQIAELLLEKEVLHQEDLVRVLGERPFKSAEPTNYDRFRQGFQDEESTPSTENVGDENPPIEGEVVPA</sequence>
<dbReference type="GO" id="GO:0005745">
    <property type="term" value="C:m-AAA complex"/>
    <property type="evidence" value="ECO:0007669"/>
    <property type="project" value="TreeGrafter"/>
</dbReference>
<dbReference type="HAMAP" id="MF_01458">
    <property type="entry name" value="FtsH"/>
    <property type="match status" value="1"/>
</dbReference>
<dbReference type="AlphaFoldDB" id="A0AAV7F3Y4"/>
<dbReference type="CDD" id="cd19501">
    <property type="entry name" value="RecA-like_FtsH"/>
    <property type="match status" value="1"/>
</dbReference>
<dbReference type="GO" id="GO:0034982">
    <property type="term" value="P:mitochondrial protein processing"/>
    <property type="evidence" value="ECO:0007669"/>
    <property type="project" value="TreeGrafter"/>
</dbReference>
<dbReference type="InterPro" id="IPR050928">
    <property type="entry name" value="ATP-dep_Zn_Metalloprotease"/>
</dbReference>
<dbReference type="InterPro" id="IPR003959">
    <property type="entry name" value="ATPase_AAA_core"/>
</dbReference>
<feature type="region of interest" description="Disordered" evidence="14">
    <location>
        <begin position="103"/>
        <end position="134"/>
    </location>
</feature>
<keyword evidence="13" id="KW-0496">Mitochondrion</keyword>
<dbReference type="PROSITE" id="PS00674">
    <property type="entry name" value="AAA"/>
    <property type="match status" value="1"/>
</dbReference>
<evidence type="ECO:0000256" key="12">
    <source>
        <dbReference type="ARBA" id="ARBA00023049"/>
    </source>
</evidence>
<evidence type="ECO:0000256" key="6">
    <source>
        <dbReference type="ARBA" id="ARBA00022723"/>
    </source>
</evidence>
<dbReference type="GO" id="GO:0004176">
    <property type="term" value="F:ATP-dependent peptidase activity"/>
    <property type="evidence" value="ECO:0007669"/>
    <property type="project" value="InterPro"/>
</dbReference>
<evidence type="ECO:0000256" key="10">
    <source>
        <dbReference type="ARBA" id="ARBA00022840"/>
    </source>
</evidence>
<dbReference type="InterPro" id="IPR005936">
    <property type="entry name" value="FtsH"/>
</dbReference>
<feature type="domain" description="AAA+ ATPase" evidence="15">
    <location>
        <begin position="364"/>
        <end position="504"/>
    </location>
</feature>
<proteinExistence type="inferred from homology"/>
<dbReference type="InterPro" id="IPR000642">
    <property type="entry name" value="Peptidase_M41"/>
</dbReference>
<reference evidence="16 17" key="1">
    <citation type="submission" date="2021-07" db="EMBL/GenBank/DDBJ databases">
        <title>The Aristolochia fimbriata genome: insights into angiosperm evolution, floral development and chemical biosynthesis.</title>
        <authorList>
            <person name="Jiao Y."/>
        </authorList>
    </citation>
    <scope>NUCLEOTIDE SEQUENCE [LARGE SCALE GENOMIC DNA]</scope>
    <source>
        <strain evidence="16">IBCAS-2021</strain>
        <tissue evidence="16">Leaf</tissue>
    </source>
</reference>
<dbReference type="SUPFAM" id="SSF52540">
    <property type="entry name" value="P-loop containing nucleoside triphosphate hydrolases"/>
    <property type="match status" value="1"/>
</dbReference>
<evidence type="ECO:0000313" key="16">
    <source>
        <dbReference type="EMBL" id="KAG9454647.1"/>
    </source>
</evidence>
<keyword evidence="9" id="KW-0862">Zinc</keyword>
<dbReference type="GO" id="GO:0008270">
    <property type="term" value="F:zinc ion binding"/>
    <property type="evidence" value="ECO:0007669"/>
    <property type="project" value="InterPro"/>
</dbReference>
<evidence type="ECO:0000256" key="9">
    <source>
        <dbReference type="ARBA" id="ARBA00022833"/>
    </source>
</evidence>
<keyword evidence="5" id="KW-0645">Protease</keyword>
<dbReference type="PANTHER" id="PTHR43655">
    <property type="entry name" value="ATP-DEPENDENT PROTEASE"/>
    <property type="match status" value="1"/>
</dbReference>
<keyword evidence="12" id="KW-0482">Metalloprotease</keyword>
<feature type="region of interest" description="Disordered" evidence="14">
    <location>
        <begin position="775"/>
        <end position="814"/>
    </location>
</feature>
<gene>
    <name evidence="16" type="ORF">H6P81_007551</name>
</gene>
<dbReference type="FunFam" id="3.40.50.300:FF:000001">
    <property type="entry name" value="ATP-dependent zinc metalloprotease FtsH"/>
    <property type="match status" value="1"/>
</dbReference>
<dbReference type="Gene3D" id="3.40.1690.20">
    <property type="match status" value="1"/>
</dbReference>
<dbReference type="GO" id="GO:0004222">
    <property type="term" value="F:metalloendopeptidase activity"/>
    <property type="evidence" value="ECO:0007669"/>
    <property type="project" value="InterPro"/>
</dbReference>
<name>A0AAV7F3Y4_ARIFI</name>
<dbReference type="GO" id="GO:0016887">
    <property type="term" value="F:ATP hydrolysis activity"/>
    <property type="evidence" value="ECO:0007669"/>
    <property type="project" value="InterPro"/>
</dbReference>
<evidence type="ECO:0000256" key="5">
    <source>
        <dbReference type="ARBA" id="ARBA00022670"/>
    </source>
</evidence>
<keyword evidence="10" id="KW-0067">ATP-binding</keyword>
<evidence type="ECO:0000256" key="7">
    <source>
        <dbReference type="ARBA" id="ARBA00022741"/>
    </source>
</evidence>
<dbReference type="Pfam" id="PF01434">
    <property type="entry name" value="Peptidase_M41"/>
    <property type="match status" value="1"/>
</dbReference>
<dbReference type="NCBIfam" id="TIGR01241">
    <property type="entry name" value="FtsH_fam"/>
    <property type="match status" value="1"/>
</dbReference>
<comment type="subcellular location">
    <subcellularLocation>
        <location evidence="2">Mitochondrion</location>
    </subcellularLocation>
</comment>
<accession>A0AAV7F3Y4</accession>
<dbReference type="Pfam" id="PF17862">
    <property type="entry name" value="AAA_lid_3"/>
    <property type="match status" value="1"/>
</dbReference>
<evidence type="ECO:0000256" key="13">
    <source>
        <dbReference type="ARBA" id="ARBA00023128"/>
    </source>
</evidence>
<comment type="similarity">
    <text evidence="4">In the N-terminal section; belongs to the AAA ATPase family.</text>
</comment>
<dbReference type="Gene3D" id="3.40.50.300">
    <property type="entry name" value="P-loop containing nucleotide triphosphate hydrolases"/>
    <property type="match status" value="1"/>
</dbReference>
<comment type="caution">
    <text evidence="16">The sequence shown here is derived from an EMBL/GenBank/DDBJ whole genome shotgun (WGS) entry which is preliminary data.</text>
</comment>
<dbReference type="Gene3D" id="1.20.58.760">
    <property type="entry name" value="Peptidase M41"/>
    <property type="match status" value="1"/>
</dbReference>
<feature type="compositionally biased region" description="Basic and acidic residues" evidence="14">
    <location>
        <begin position="775"/>
        <end position="785"/>
    </location>
</feature>
<dbReference type="FunFam" id="1.10.8.60:FF:000019">
    <property type="entry name" value="AFG3-like AAA ATPase 2"/>
    <property type="match status" value="1"/>
</dbReference>
<keyword evidence="17" id="KW-1185">Reference proteome</keyword>
<dbReference type="InterPro" id="IPR003593">
    <property type="entry name" value="AAA+_ATPase"/>
</dbReference>
<evidence type="ECO:0000256" key="11">
    <source>
        <dbReference type="ARBA" id="ARBA00022946"/>
    </source>
</evidence>
<dbReference type="Gene3D" id="1.10.8.60">
    <property type="match status" value="1"/>
</dbReference>
<dbReference type="GO" id="GO:0009535">
    <property type="term" value="C:chloroplast thylakoid membrane"/>
    <property type="evidence" value="ECO:0007669"/>
    <property type="project" value="TreeGrafter"/>
</dbReference>
<dbReference type="EMBL" id="JAINDJ010000003">
    <property type="protein sequence ID" value="KAG9454647.1"/>
    <property type="molecule type" value="Genomic_DNA"/>
</dbReference>
<comment type="cofactor">
    <cofactor evidence="1">
        <name>Zn(2+)</name>
        <dbReference type="ChEBI" id="CHEBI:29105"/>
    </cofactor>
</comment>
<feature type="compositionally biased region" description="Basic and acidic residues" evidence="14">
    <location>
        <begin position="109"/>
        <end position="134"/>
    </location>
</feature>
<comment type="similarity">
    <text evidence="3">In the C-terminal section; belongs to the peptidase M41 family.</text>
</comment>
<evidence type="ECO:0000256" key="14">
    <source>
        <dbReference type="SAM" id="MobiDB-lite"/>
    </source>
</evidence>